<dbReference type="GO" id="GO:0140114">
    <property type="term" value="P:cellular detoxification of fluoride"/>
    <property type="evidence" value="ECO:0007669"/>
    <property type="project" value="UniProtKB-UniRule"/>
</dbReference>
<dbReference type="PANTHER" id="PTHR28259">
    <property type="entry name" value="FLUORIDE EXPORT PROTEIN 1-RELATED"/>
    <property type="match status" value="1"/>
</dbReference>
<evidence type="ECO:0000313" key="9">
    <source>
        <dbReference type="EMBL" id="TYT62389.1"/>
    </source>
</evidence>
<feature type="transmembrane region" description="Helical" evidence="8">
    <location>
        <begin position="116"/>
        <end position="137"/>
    </location>
</feature>
<comment type="subcellular location">
    <subcellularLocation>
        <location evidence="1 8">Cell membrane</location>
        <topology evidence="1 8">Multi-pass membrane protein</topology>
    </subcellularLocation>
</comment>
<keyword evidence="8" id="KW-0813">Transport</keyword>
<dbReference type="AlphaFoldDB" id="A0A5D5AKU3"/>
<evidence type="ECO:0000256" key="2">
    <source>
        <dbReference type="ARBA" id="ARBA00022475"/>
    </source>
</evidence>
<sequence length="139" mass="14226">MSGVGAALVALPLLSEFVAFDPEPAHVVGTGGAIGAVLRHGIYLHLSSERFPWPTLAVNVIGSFVFALAIFAGAGESTIQLLGIGACGAFTTFSSFSVETVQLYERGDRRLAVVNAAGNLVLSLAGIGVAWLVVAVVSL</sequence>
<protein>
    <recommendedName>
        <fullName evidence="8">Fluoride-specific ion channel FluC</fullName>
    </recommendedName>
</protein>
<comment type="activity regulation">
    <text evidence="8">Na(+) is not transported, but it plays an essential structural role and its presence is essential for fluoride channel function.</text>
</comment>
<gene>
    <name evidence="8" type="primary">fluC</name>
    <name evidence="8" type="synonym">crcB</name>
    <name evidence="9" type="ORF">FYC77_08780</name>
</gene>
<comment type="similarity">
    <text evidence="6 8">Belongs to the fluoride channel Fluc/FEX (TC 1.A.43) family.</text>
</comment>
<keyword evidence="2 8" id="KW-1003">Cell membrane</keyword>
<comment type="catalytic activity">
    <reaction evidence="7">
        <text>fluoride(in) = fluoride(out)</text>
        <dbReference type="Rhea" id="RHEA:76159"/>
        <dbReference type="ChEBI" id="CHEBI:17051"/>
    </reaction>
    <physiologicalReaction direction="left-to-right" evidence="7">
        <dbReference type="Rhea" id="RHEA:76160"/>
    </physiologicalReaction>
</comment>
<dbReference type="Proteomes" id="UP000324104">
    <property type="component" value="Unassembled WGS sequence"/>
</dbReference>
<keyword evidence="8" id="KW-0915">Sodium</keyword>
<dbReference type="GO" id="GO:0062054">
    <property type="term" value="F:fluoride channel activity"/>
    <property type="evidence" value="ECO:0007669"/>
    <property type="project" value="UniProtKB-UniRule"/>
</dbReference>
<keyword evidence="4 8" id="KW-1133">Transmembrane helix</keyword>
<feature type="transmembrane region" description="Helical" evidence="8">
    <location>
        <begin position="25"/>
        <end position="44"/>
    </location>
</feature>
<feature type="transmembrane region" description="Helical" evidence="8">
    <location>
        <begin position="81"/>
        <end position="104"/>
    </location>
</feature>
<keyword evidence="3 8" id="KW-0812">Transmembrane</keyword>
<evidence type="ECO:0000256" key="5">
    <source>
        <dbReference type="ARBA" id="ARBA00023136"/>
    </source>
</evidence>
<keyword evidence="10" id="KW-1185">Reference proteome</keyword>
<evidence type="ECO:0000256" key="6">
    <source>
        <dbReference type="ARBA" id="ARBA00035120"/>
    </source>
</evidence>
<evidence type="ECO:0000256" key="3">
    <source>
        <dbReference type="ARBA" id="ARBA00022692"/>
    </source>
</evidence>
<proteinExistence type="inferred from homology"/>
<keyword evidence="5 8" id="KW-0472">Membrane</keyword>
<evidence type="ECO:0000256" key="8">
    <source>
        <dbReference type="HAMAP-Rule" id="MF_00454"/>
    </source>
</evidence>
<dbReference type="GO" id="GO:0005886">
    <property type="term" value="C:plasma membrane"/>
    <property type="evidence" value="ECO:0007669"/>
    <property type="project" value="UniProtKB-SubCell"/>
</dbReference>
<comment type="caution">
    <text evidence="9">The sequence shown here is derived from an EMBL/GenBank/DDBJ whole genome shotgun (WGS) entry which is preliminary data.</text>
</comment>
<feature type="binding site" evidence="8">
    <location>
        <position position="91"/>
    </location>
    <ligand>
        <name>Na(+)</name>
        <dbReference type="ChEBI" id="CHEBI:29101"/>
        <note>structural</note>
    </ligand>
</feature>
<dbReference type="HAMAP" id="MF_00454">
    <property type="entry name" value="FluC"/>
    <property type="match status" value="1"/>
</dbReference>
<accession>A0A5D5AKU3</accession>
<comment type="function">
    <text evidence="8">Fluoride-specific ion channel. Important for reducing fluoride concentration in the cell, thus reducing its toxicity.</text>
</comment>
<evidence type="ECO:0000313" key="10">
    <source>
        <dbReference type="Proteomes" id="UP000324104"/>
    </source>
</evidence>
<keyword evidence="8" id="KW-0407">Ion channel</keyword>
<evidence type="ECO:0000256" key="4">
    <source>
        <dbReference type="ARBA" id="ARBA00022989"/>
    </source>
</evidence>
<organism evidence="9 10">
    <name type="scientific">Natrialba swarupiae</name>
    <dbReference type="NCBI Taxonomy" id="2448032"/>
    <lineage>
        <taxon>Archaea</taxon>
        <taxon>Methanobacteriati</taxon>
        <taxon>Methanobacteriota</taxon>
        <taxon>Stenosarchaea group</taxon>
        <taxon>Halobacteria</taxon>
        <taxon>Halobacteriales</taxon>
        <taxon>Natrialbaceae</taxon>
        <taxon>Natrialba</taxon>
    </lineage>
</organism>
<keyword evidence="8" id="KW-0406">Ion transport</keyword>
<evidence type="ECO:0000256" key="1">
    <source>
        <dbReference type="ARBA" id="ARBA00004651"/>
    </source>
</evidence>
<dbReference type="InterPro" id="IPR003691">
    <property type="entry name" value="FluC"/>
</dbReference>
<dbReference type="PANTHER" id="PTHR28259:SF1">
    <property type="entry name" value="FLUORIDE EXPORT PROTEIN 1-RELATED"/>
    <property type="match status" value="1"/>
</dbReference>
<dbReference type="RefSeq" id="WP_149081209.1">
    <property type="nucleotide sequence ID" value="NZ_VTAW01000009.1"/>
</dbReference>
<dbReference type="Pfam" id="PF02537">
    <property type="entry name" value="CRCB"/>
    <property type="match status" value="1"/>
</dbReference>
<dbReference type="GO" id="GO:0046872">
    <property type="term" value="F:metal ion binding"/>
    <property type="evidence" value="ECO:0007669"/>
    <property type="project" value="UniProtKB-KW"/>
</dbReference>
<dbReference type="EMBL" id="VTAW01000009">
    <property type="protein sequence ID" value="TYT62389.1"/>
    <property type="molecule type" value="Genomic_DNA"/>
</dbReference>
<evidence type="ECO:0000256" key="7">
    <source>
        <dbReference type="ARBA" id="ARBA00035585"/>
    </source>
</evidence>
<feature type="transmembrane region" description="Helical" evidence="8">
    <location>
        <begin position="56"/>
        <end position="75"/>
    </location>
</feature>
<reference evidence="9 10" key="1">
    <citation type="submission" date="2019-08" db="EMBL/GenBank/DDBJ databases">
        <title>Archaea genome.</title>
        <authorList>
            <person name="Kajale S."/>
            <person name="Shouche Y."/>
            <person name="Deshpande N."/>
            <person name="Sharma A."/>
        </authorList>
    </citation>
    <scope>NUCLEOTIDE SEQUENCE [LARGE SCALE GENOMIC DNA]</scope>
    <source>
        <strain evidence="9 10">ESP3B_9</strain>
    </source>
</reference>
<name>A0A5D5AKU3_9EURY</name>
<feature type="binding site" evidence="8">
    <location>
        <position position="88"/>
    </location>
    <ligand>
        <name>Na(+)</name>
        <dbReference type="ChEBI" id="CHEBI:29101"/>
        <note>structural</note>
    </ligand>
</feature>
<keyword evidence="8" id="KW-0479">Metal-binding</keyword>